<feature type="transmembrane region" description="Helical" evidence="1">
    <location>
        <begin position="21"/>
        <end position="43"/>
    </location>
</feature>
<keyword evidence="1" id="KW-0812">Transmembrane</keyword>
<gene>
    <name evidence="2" type="ORF">SAY87_018930</name>
</gene>
<keyword evidence="1" id="KW-1133">Transmembrane helix</keyword>
<sequence length="217" mass="24469">MGFFLKEEKSRKQLLRGVKTVFFLVTMLISLLLFSAPVLLVIADTLLPSALLSAAVSSASLSLETLYIHLTNYDFRYSLIDIPLISIVRCLQLVRWTEALPGTLSGNHCSVFGLLSIVCLAQGPFRVHRPVAGARWIYQGCGDDPFHLLLPLGRCSYHRGLQDQLQRKKEASCLQDRHRIRLSMQERVWKIPKDSPSDWLMDGAPQFWNSGGSQENI</sequence>
<dbReference type="Proteomes" id="UP001345219">
    <property type="component" value="Chromosome 15"/>
</dbReference>
<dbReference type="PANTHER" id="PTHR34953">
    <property type="entry name" value="ALPHA/BETA HYDROLASE RELATED PROTEIN"/>
    <property type="match status" value="1"/>
</dbReference>
<evidence type="ECO:0000313" key="2">
    <source>
        <dbReference type="EMBL" id="KAK4757629.1"/>
    </source>
</evidence>
<evidence type="ECO:0000256" key="1">
    <source>
        <dbReference type="SAM" id="Phobius"/>
    </source>
</evidence>
<protein>
    <submittedName>
        <fullName evidence="2">Uncharacterized protein</fullName>
    </submittedName>
</protein>
<accession>A0AAN7K1H2</accession>
<proteinExistence type="predicted"/>
<reference evidence="2 3" key="1">
    <citation type="journal article" date="2023" name="Hortic Res">
        <title>Pangenome of water caltrop reveals structural variations and asymmetric subgenome divergence after allopolyploidization.</title>
        <authorList>
            <person name="Zhang X."/>
            <person name="Chen Y."/>
            <person name="Wang L."/>
            <person name="Yuan Y."/>
            <person name="Fang M."/>
            <person name="Shi L."/>
            <person name="Lu R."/>
            <person name="Comes H.P."/>
            <person name="Ma Y."/>
            <person name="Chen Y."/>
            <person name="Huang G."/>
            <person name="Zhou Y."/>
            <person name="Zheng Z."/>
            <person name="Qiu Y."/>
        </authorList>
    </citation>
    <scope>NUCLEOTIDE SEQUENCE [LARGE SCALE GENOMIC DNA]</scope>
    <source>
        <tissue evidence="2">Roots</tissue>
    </source>
</reference>
<name>A0AAN7K1H2_9MYRT</name>
<dbReference type="AlphaFoldDB" id="A0AAN7K1H2"/>
<organism evidence="2 3">
    <name type="scientific">Trapa incisa</name>
    <dbReference type="NCBI Taxonomy" id="236973"/>
    <lineage>
        <taxon>Eukaryota</taxon>
        <taxon>Viridiplantae</taxon>
        <taxon>Streptophyta</taxon>
        <taxon>Embryophyta</taxon>
        <taxon>Tracheophyta</taxon>
        <taxon>Spermatophyta</taxon>
        <taxon>Magnoliopsida</taxon>
        <taxon>eudicotyledons</taxon>
        <taxon>Gunneridae</taxon>
        <taxon>Pentapetalae</taxon>
        <taxon>rosids</taxon>
        <taxon>malvids</taxon>
        <taxon>Myrtales</taxon>
        <taxon>Lythraceae</taxon>
        <taxon>Trapa</taxon>
    </lineage>
</organism>
<dbReference type="PANTHER" id="PTHR34953:SF1">
    <property type="entry name" value="ALPHA_BETA HYDROLASE RELATED PROTEIN"/>
    <property type="match status" value="1"/>
</dbReference>
<evidence type="ECO:0000313" key="3">
    <source>
        <dbReference type="Proteomes" id="UP001345219"/>
    </source>
</evidence>
<keyword evidence="3" id="KW-1185">Reference proteome</keyword>
<dbReference type="EMBL" id="JAXIOK010000012">
    <property type="protein sequence ID" value="KAK4757629.1"/>
    <property type="molecule type" value="Genomic_DNA"/>
</dbReference>
<comment type="caution">
    <text evidence="2">The sequence shown here is derived from an EMBL/GenBank/DDBJ whole genome shotgun (WGS) entry which is preliminary data.</text>
</comment>
<keyword evidence="1" id="KW-0472">Membrane</keyword>